<protein>
    <recommendedName>
        <fullName evidence="8">4-amino-4-deoxychorismate lyase</fullName>
    </recommendedName>
</protein>
<accession>A0A2A6E159</accession>
<dbReference type="InterPro" id="IPR050571">
    <property type="entry name" value="Class-IV_PLP-Dep_Aminotrnsfr"/>
</dbReference>
<dbReference type="GO" id="GO:0003824">
    <property type="term" value="F:catalytic activity"/>
    <property type="evidence" value="ECO:0007669"/>
    <property type="project" value="InterPro"/>
</dbReference>
<dbReference type="AlphaFoldDB" id="A0A2A6E159"/>
<evidence type="ECO:0000256" key="2">
    <source>
        <dbReference type="ARBA" id="ARBA00009320"/>
    </source>
</evidence>
<keyword evidence="3 5" id="KW-0663">Pyridoxal phosphate</keyword>
<evidence type="ECO:0000313" key="7">
    <source>
        <dbReference type="Proteomes" id="UP000243688"/>
    </source>
</evidence>
<name>A0A2A6E159_9BACL</name>
<dbReference type="InterPro" id="IPR043131">
    <property type="entry name" value="BCAT-like_N"/>
</dbReference>
<dbReference type="PANTHER" id="PTHR42743:SF11">
    <property type="entry name" value="AMINODEOXYCHORISMATE LYASE"/>
    <property type="match status" value="1"/>
</dbReference>
<sequence length="306" mass="33330">MYVWLNGALVGERDAAVSVFDHGLLYGIGLFETFRTHRGRPVFFGRHLRRLAEACRAYGIRYEPDERRLREAAERLLSANGWEDAAVRLSVSAGARPVGLPAGGEYDRPNEWMIGRPLESLREDGAASVRTLVLLKTRRVPPEDAVRRKAFGFANQWLAKRELVRRLAAPACGVDPSSAEGLMLDAGGYIVEGIVSNVFWVSDGRLKTPDLSTGALPGVARSVVLEIAREEGIPCEEGRFPWTDLAAADEVFLTNSVQGVVSVARLVSEDGGEREVPLSGDAASVTSRLRAAYVERALRETEGGGL</sequence>
<dbReference type="InterPro" id="IPR036038">
    <property type="entry name" value="Aminotransferase-like"/>
</dbReference>
<dbReference type="Pfam" id="PF01063">
    <property type="entry name" value="Aminotran_4"/>
    <property type="match status" value="1"/>
</dbReference>
<dbReference type="Gene3D" id="3.30.470.10">
    <property type="match status" value="1"/>
</dbReference>
<evidence type="ECO:0000256" key="3">
    <source>
        <dbReference type="ARBA" id="ARBA00022898"/>
    </source>
</evidence>
<evidence type="ECO:0000256" key="4">
    <source>
        <dbReference type="RuleBase" id="RU004106"/>
    </source>
</evidence>
<dbReference type="PROSITE" id="PS00770">
    <property type="entry name" value="AA_TRANSFER_CLASS_4"/>
    <property type="match status" value="1"/>
</dbReference>
<dbReference type="PANTHER" id="PTHR42743">
    <property type="entry name" value="AMINO-ACID AMINOTRANSFERASE"/>
    <property type="match status" value="1"/>
</dbReference>
<dbReference type="CDD" id="cd00449">
    <property type="entry name" value="PLPDE_IV"/>
    <property type="match status" value="1"/>
</dbReference>
<dbReference type="Gene3D" id="3.20.10.10">
    <property type="entry name" value="D-amino Acid Aminotransferase, subunit A, domain 2"/>
    <property type="match status" value="1"/>
</dbReference>
<comment type="similarity">
    <text evidence="2 4">Belongs to the class-IV pyridoxal-phosphate-dependent aminotransferase family.</text>
</comment>
<dbReference type="EMBL" id="MOXJ01000010">
    <property type="protein sequence ID" value="PDO10725.1"/>
    <property type="molecule type" value="Genomic_DNA"/>
</dbReference>
<evidence type="ECO:0000256" key="5">
    <source>
        <dbReference type="RuleBase" id="RU004516"/>
    </source>
</evidence>
<comment type="cofactor">
    <cofactor evidence="1 5">
        <name>pyridoxal 5'-phosphate</name>
        <dbReference type="ChEBI" id="CHEBI:597326"/>
    </cofactor>
</comment>
<evidence type="ECO:0000256" key="1">
    <source>
        <dbReference type="ARBA" id="ARBA00001933"/>
    </source>
</evidence>
<dbReference type="InterPro" id="IPR043132">
    <property type="entry name" value="BCAT-like_C"/>
</dbReference>
<comment type="caution">
    <text evidence="6">The sequence shown here is derived from an EMBL/GenBank/DDBJ whole genome shotgun (WGS) entry which is preliminary data.</text>
</comment>
<dbReference type="Proteomes" id="UP000243688">
    <property type="component" value="Unassembled WGS sequence"/>
</dbReference>
<dbReference type="SUPFAM" id="SSF56752">
    <property type="entry name" value="D-aminoacid aminotransferase-like PLP-dependent enzymes"/>
    <property type="match status" value="1"/>
</dbReference>
<reference evidence="6 7" key="1">
    <citation type="submission" date="2016-12" db="EMBL/GenBank/DDBJ databases">
        <title>Candidatus Reconcilibacillus cellulovorans genome.</title>
        <authorList>
            <person name="Kolinko S."/>
            <person name="Wu Y.-W."/>
            <person name="Tachea F."/>
            <person name="Denzel E."/>
            <person name="Hiras J."/>
            <person name="Baecker N."/>
            <person name="Chan L.J."/>
            <person name="Eichorst S.A."/>
            <person name="Frey D."/>
            <person name="Adams P.D."/>
            <person name="Pray T."/>
            <person name="Tanjore D."/>
            <person name="Petzold C.J."/>
            <person name="Gladden J.M."/>
            <person name="Simmons B.A."/>
            <person name="Singer S.W."/>
        </authorList>
    </citation>
    <scope>NUCLEOTIDE SEQUENCE [LARGE SCALE GENOMIC DNA]</scope>
    <source>
        <strain evidence="6">JTherm</strain>
    </source>
</reference>
<dbReference type="InterPro" id="IPR018300">
    <property type="entry name" value="Aminotrans_IV_CS"/>
</dbReference>
<proteinExistence type="inferred from homology"/>
<evidence type="ECO:0000313" key="6">
    <source>
        <dbReference type="EMBL" id="PDO10725.1"/>
    </source>
</evidence>
<evidence type="ECO:0008006" key="8">
    <source>
        <dbReference type="Google" id="ProtNLM"/>
    </source>
</evidence>
<dbReference type="GO" id="GO:0046394">
    <property type="term" value="P:carboxylic acid biosynthetic process"/>
    <property type="evidence" value="ECO:0007669"/>
    <property type="project" value="UniProtKB-ARBA"/>
</dbReference>
<dbReference type="InterPro" id="IPR001544">
    <property type="entry name" value="Aminotrans_IV"/>
</dbReference>
<organism evidence="6 7">
    <name type="scientific">Candidatus Reconcilbacillus cellulovorans</name>
    <dbReference type="NCBI Taxonomy" id="1906605"/>
    <lineage>
        <taxon>Bacteria</taxon>
        <taxon>Bacillati</taxon>
        <taxon>Bacillota</taxon>
        <taxon>Bacilli</taxon>
        <taxon>Bacillales</taxon>
        <taxon>Paenibacillaceae</taxon>
        <taxon>Candidatus Reconcilbacillus</taxon>
    </lineage>
</organism>
<gene>
    <name evidence="6" type="ORF">BLM47_05845</name>
</gene>